<name>E0XT18_9PROT</name>
<protein>
    <submittedName>
        <fullName evidence="1">Uncharacterized protein</fullName>
    </submittedName>
</protein>
<evidence type="ECO:0000313" key="1">
    <source>
        <dbReference type="EMBL" id="ADI17559.1"/>
    </source>
</evidence>
<proteinExistence type="predicted"/>
<reference evidence="1" key="1">
    <citation type="journal article" date="2011" name="Environ. Microbiol.">
        <title>Time-series analyses of Monterey Bay coastal microbial picoplankton using a 'genome proxy' microarray.</title>
        <authorList>
            <person name="Rich V.I."/>
            <person name="Pham V.D."/>
            <person name="Eppley J."/>
            <person name="Shi Y."/>
            <person name="DeLong E.F."/>
        </authorList>
    </citation>
    <scope>NUCLEOTIDE SEQUENCE</scope>
</reference>
<organism evidence="1">
    <name type="scientific">uncultured alpha proteobacterium HF0130_06E21</name>
    <dbReference type="NCBI Taxonomy" id="710808"/>
    <lineage>
        <taxon>Bacteria</taxon>
        <taxon>Pseudomonadati</taxon>
        <taxon>Pseudomonadota</taxon>
        <taxon>Alphaproteobacteria</taxon>
        <taxon>environmental samples</taxon>
    </lineage>
</organism>
<accession>E0XT18</accession>
<dbReference type="EMBL" id="GU474868">
    <property type="protein sequence ID" value="ADI17559.1"/>
    <property type="molecule type" value="Genomic_DNA"/>
</dbReference>
<dbReference type="AlphaFoldDB" id="E0XT18"/>
<sequence length="48" mass="5034">MRRVTQKKSSWSKKSVSTNLAAVRGGLLAVCKVLTDPAGGLQSSQSSN</sequence>